<feature type="compositionally biased region" description="Pro residues" evidence="1">
    <location>
        <begin position="280"/>
        <end position="300"/>
    </location>
</feature>
<keyword evidence="2" id="KW-0472">Membrane</keyword>
<dbReference type="PANTHER" id="PTHR42078">
    <property type="entry name" value="GLUCAN 1, 4-ALPHA-GLUCOSIDASE"/>
    <property type="match status" value="1"/>
</dbReference>
<feature type="domain" description="DUF7820" evidence="3">
    <location>
        <begin position="396"/>
        <end position="705"/>
    </location>
</feature>
<dbReference type="InterPro" id="IPR056722">
    <property type="entry name" value="DUF7820"/>
</dbReference>
<feature type="compositionally biased region" description="Low complexity" evidence="1">
    <location>
        <begin position="841"/>
        <end position="881"/>
    </location>
</feature>
<dbReference type="Proteomes" id="UP000053958">
    <property type="component" value="Unassembled WGS sequence"/>
</dbReference>
<evidence type="ECO:0000256" key="1">
    <source>
        <dbReference type="SAM" id="MobiDB-lite"/>
    </source>
</evidence>
<dbReference type="OrthoDB" id="514070at2759"/>
<protein>
    <recommendedName>
        <fullName evidence="3">DUF7820 domain-containing protein</fullName>
    </recommendedName>
</protein>
<feature type="compositionally biased region" description="Basic residues" evidence="1">
    <location>
        <begin position="1008"/>
        <end position="1017"/>
    </location>
</feature>
<feature type="compositionally biased region" description="Polar residues" evidence="1">
    <location>
        <begin position="13"/>
        <end position="43"/>
    </location>
</feature>
<dbReference type="AlphaFoldDB" id="A0A0F4Z3M3"/>
<dbReference type="GeneID" id="25313307"/>
<feature type="compositionally biased region" description="Basic and acidic residues" evidence="1">
    <location>
        <begin position="969"/>
        <end position="978"/>
    </location>
</feature>
<dbReference type="STRING" id="1408163.A0A0F4Z3M3"/>
<feature type="region of interest" description="Disordered" evidence="1">
    <location>
        <begin position="230"/>
        <end position="325"/>
    </location>
</feature>
<feature type="transmembrane region" description="Helical" evidence="2">
    <location>
        <begin position="347"/>
        <end position="372"/>
    </location>
</feature>
<feature type="compositionally biased region" description="Basic and acidic residues" evidence="1">
    <location>
        <begin position="102"/>
        <end position="113"/>
    </location>
</feature>
<dbReference type="EMBL" id="LASV01000041">
    <property type="protein sequence ID" value="KKA24945.1"/>
    <property type="molecule type" value="Genomic_DNA"/>
</dbReference>
<feature type="compositionally biased region" description="Polar residues" evidence="1">
    <location>
        <begin position="301"/>
        <end position="325"/>
    </location>
</feature>
<dbReference type="Pfam" id="PF25130">
    <property type="entry name" value="DUF7820"/>
    <property type="match status" value="1"/>
</dbReference>
<dbReference type="PANTHER" id="PTHR42078:SF1">
    <property type="entry name" value="GLUCAN 1, 4-ALPHA-GLUCOSIDASE"/>
    <property type="match status" value="1"/>
</dbReference>
<accession>A0A0F4Z3M3</accession>
<feature type="compositionally biased region" description="Low complexity" evidence="1">
    <location>
        <begin position="789"/>
        <end position="801"/>
    </location>
</feature>
<dbReference type="RefSeq" id="XP_013331557.1">
    <property type="nucleotide sequence ID" value="XM_013476103.1"/>
</dbReference>
<evidence type="ECO:0000313" key="5">
    <source>
        <dbReference type="Proteomes" id="UP000053958"/>
    </source>
</evidence>
<evidence type="ECO:0000256" key="2">
    <source>
        <dbReference type="SAM" id="Phobius"/>
    </source>
</evidence>
<feature type="region of interest" description="Disordered" evidence="1">
    <location>
        <begin position="1008"/>
        <end position="1036"/>
    </location>
</feature>
<evidence type="ECO:0000259" key="3">
    <source>
        <dbReference type="Pfam" id="PF25130"/>
    </source>
</evidence>
<feature type="compositionally biased region" description="Acidic residues" evidence="1">
    <location>
        <begin position="1106"/>
        <end position="1122"/>
    </location>
</feature>
<feature type="compositionally biased region" description="Low complexity" evidence="1">
    <location>
        <begin position="581"/>
        <end position="597"/>
    </location>
</feature>
<feature type="region of interest" description="Disordered" evidence="1">
    <location>
        <begin position="969"/>
        <end position="995"/>
    </location>
</feature>
<feature type="compositionally biased region" description="Polar residues" evidence="1">
    <location>
        <begin position="605"/>
        <end position="623"/>
    </location>
</feature>
<feature type="compositionally biased region" description="Acidic residues" evidence="1">
    <location>
        <begin position="980"/>
        <end position="989"/>
    </location>
</feature>
<keyword evidence="2" id="KW-0812">Transmembrane</keyword>
<comment type="caution">
    <text evidence="4">The sequence shown here is derived from an EMBL/GenBank/DDBJ whole genome shotgun (WGS) entry which is preliminary data.</text>
</comment>
<organism evidence="4 5">
    <name type="scientific">Rasamsonia emersonii (strain ATCC 16479 / CBS 393.64 / IMI 116815)</name>
    <dbReference type="NCBI Taxonomy" id="1408163"/>
    <lineage>
        <taxon>Eukaryota</taxon>
        <taxon>Fungi</taxon>
        <taxon>Dikarya</taxon>
        <taxon>Ascomycota</taxon>
        <taxon>Pezizomycotina</taxon>
        <taxon>Eurotiomycetes</taxon>
        <taxon>Eurotiomycetidae</taxon>
        <taxon>Eurotiales</taxon>
        <taxon>Trichocomaceae</taxon>
        <taxon>Rasamsonia</taxon>
    </lineage>
</organism>
<gene>
    <name evidence="4" type="ORF">T310_1024</name>
</gene>
<feature type="region of interest" description="Disordered" evidence="1">
    <location>
        <begin position="1062"/>
        <end position="1131"/>
    </location>
</feature>
<feature type="compositionally biased region" description="Polar residues" evidence="1">
    <location>
        <begin position="895"/>
        <end position="904"/>
    </location>
</feature>
<feature type="compositionally biased region" description="Basic and acidic residues" evidence="1">
    <location>
        <begin position="1090"/>
        <end position="1105"/>
    </location>
</feature>
<proteinExistence type="predicted"/>
<feature type="region of interest" description="Disordered" evidence="1">
    <location>
        <begin position="177"/>
        <end position="199"/>
    </location>
</feature>
<feature type="region of interest" description="Disordered" evidence="1">
    <location>
        <begin position="1"/>
        <end position="161"/>
    </location>
</feature>
<feature type="compositionally biased region" description="Low complexity" evidence="1">
    <location>
        <begin position="64"/>
        <end position="89"/>
    </location>
</feature>
<feature type="region of interest" description="Disordered" evidence="1">
    <location>
        <begin position="785"/>
        <end position="917"/>
    </location>
</feature>
<keyword evidence="2" id="KW-1133">Transmembrane helix</keyword>
<name>A0A0F4Z3M3_RASE3</name>
<evidence type="ECO:0000313" key="4">
    <source>
        <dbReference type="EMBL" id="KKA24945.1"/>
    </source>
</evidence>
<feature type="region of interest" description="Disordered" evidence="1">
    <location>
        <begin position="581"/>
        <end position="627"/>
    </location>
</feature>
<feature type="compositionally biased region" description="Low complexity" evidence="1">
    <location>
        <begin position="129"/>
        <end position="138"/>
    </location>
</feature>
<reference evidence="4 5" key="1">
    <citation type="submission" date="2015-04" db="EMBL/GenBank/DDBJ databases">
        <authorList>
            <person name="Heijne W.H."/>
            <person name="Fedorova N.D."/>
            <person name="Nierman W.C."/>
            <person name="Vollebregt A.W."/>
            <person name="Zhao Z."/>
            <person name="Wu L."/>
            <person name="Kumar M."/>
            <person name="Stam H."/>
            <person name="van den Berg M.A."/>
            <person name="Pel H.J."/>
        </authorList>
    </citation>
    <scope>NUCLEOTIDE SEQUENCE [LARGE SCALE GENOMIC DNA]</scope>
    <source>
        <strain evidence="4 5">CBS 393.64</strain>
    </source>
</reference>
<keyword evidence="5" id="KW-1185">Reference proteome</keyword>
<sequence length="1131" mass="122574">MAGYEQSTRESQDGSVQSQPEMRQQESLFPRQSLSRASTNPNVFSDDYSVEPLDPPSTDRPRRSLSVSSTDSSATLRQTQTAQSTSESSPAENDAPANPFSDEARSSLDEIPRRPSIQKGGSDLHNRQSSVTTTSSVSNRSAAQRSIPRAMSPYTGATGPSHPYAMYPQIGVSRSASVATTSTVRPPDAPLQGRSAPQHPYAMYQQNIALDGMDDQPIPVGFPGSFQAYQREPAQPNDVGDIIGPDGHLEQLPPYSRYPDGIPPKTGMGPPGIDSAIPEQDPPAPMAMAPPPPPPPPPPSDVSSGTLVNVNSREPSGRSASTSDNLAGNKFEEKLRRDRKTCCGVPVWLLAILGLGMLIGGLIGGVIGGVLGERRAEERSLRRARESASLRASVVTVTYTSDVTPLSTTPTNLPGLPTGRFTVPASTQNQSKFCIASTSYASAWGCQNEGFLDIEIQGSNEHASIYIPTPVIDGTFTYGAQPPFLPTPTQELHMMLDKDDVDFGPALFFSSPFNKLVIVQEDAFPTPSAQKRSITELDILATQWHRKQVAKPGDKPWFCWWNDTAMEFFIYVNETSSGATPVSTPAAMVTAPPTTTARGGLGTMTMGTPQTTAPAKRQTTTGPGNYPRRIKIEEKRAIPNAPQPYCMQMQVLDNLGIGPLSNNLIPIETVQPSSSGSPQKRAEDGWLWGRDDNSYDNSCYCEWLSGLACRVGTARCLCCALESGLYISISVVLQISLLPIRMNPILRLSSASGGRRAVTGSRCLLSRYSSVTPLSTSTVPFSRRTYAASSDGGNDQSGGQQPASQRTREIEHPGPPPPIPSKREQAQEQEQEQEPNPEPGTASLSFASTSSSSSPPSLSASPSGDLPGQQAQQQPQESNNSPPIPSNKARPTLTDGRQSPNVDANGNPRADVPEDVRQHNRELEQRYDRAYNQIDDEGTHGLVMLVCIKFNWLRQIDRPAYGVVRGLRDGDENRRQQQDDGVDDAEDRDGDGGAIRRDGIRRWLRGRNRARGSRRRGCSGVENEKEEETTTKFGWSVHHIETQTLHAHLEDTQQPGEARQTANLPAAGDIPRTPRQYQNIGKRRRGRGRAQQDEVGRDAEGAAERDDPDVLGEVGDEDSDEDGSARKVSVC</sequence>